<protein>
    <recommendedName>
        <fullName evidence="5">tRNA (carboxymethyluridine(34)-5-O)-methyltransferase</fullName>
        <ecNumber evidence="5">2.1.1.229</ecNumber>
    </recommendedName>
    <alternativeName>
        <fullName evidence="18">Alkylated DNA repair protein alkB homolog 8</fullName>
    </alternativeName>
    <alternativeName>
        <fullName evidence="19">S-adenosyl-L-methionine-dependent tRNA methyltransferase ALKBH8</fullName>
    </alternativeName>
</protein>
<dbReference type="GO" id="GO:0008757">
    <property type="term" value="F:S-adenosylmethionine-dependent methyltransferase activity"/>
    <property type="evidence" value="ECO:0007669"/>
    <property type="project" value="InterPro"/>
</dbReference>
<comment type="subcellular location">
    <subcellularLocation>
        <location evidence="3">Cytoplasm</location>
    </subcellularLocation>
    <subcellularLocation>
        <location evidence="2">Nucleus</location>
    </subcellularLocation>
</comment>
<keyword evidence="12 20" id="KW-0694">RNA-binding</keyword>
<dbReference type="InterPro" id="IPR000504">
    <property type="entry name" value="RRM_dom"/>
</dbReference>
<dbReference type="EMBL" id="OU963864">
    <property type="protein sequence ID" value="CAH0385937.1"/>
    <property type="molecule type" value="Genomic_DNA"/>
</dbReference>
<keyword evidence="11" id="KW-0862">Zinc</keyword>
<dbReference type="CDD" id="cd02440">
    <property type="entry name" value="AdoMet_MTases"/>
    <property type="match status" value="1"/>
</dbReference>
<keyword evidence="15" id="KW-0511">Multifunctional enzyme</keyword>
<dbReference type="GO" id="GO:0002098">
    <property type="term" value="P:tRNA wobble uridine modification"/>
    <property type="evidence" value="ECO:0007669"/>
    <property type="project" value="TreeGrafter"/>
</dbReference>
<dbReference type="InterPro" id="IPR035979">
    <property type="entry name" value="RBD_domain_sf"/>
</dbReference>
<dbReference type="InterPro" id="IPR051422">
    <property type="entry name" value="AlkB_tRNA_MeTrf/Diox"/>
</dbReference>
<dbReference type="InterPro" id="IPR037151">
    <property type="entry name" value="AlkB-like_sf"/>
</dbReference>
<evidence type="ECO:0000256" key="12">
    <source>
        <dbReference type="ARBA" id="ARBA00022884"/>
    </source>
</evidence>
<evidence type="ECO:0000256" key="1">
    <source>
        <dbReference type="ARBA" id="ARBA00001954"/>
    </source>
</evidence>
<dbReference type="InterPro" id="IPR012677">
    <property type="entry name" value="Nucleotide-bd_a/b_plait_sf"/>
</dbReference>
<evidence type="ECO:0000256" key="6">
    <source>
        <dbReference type="ARBA" id="ARBA00022490"/>
    </source>
</evidence>
<dbReference type="Gene3D" id="3.30.70.330">
    <property type="match status" value="1"/>
</dbReference>
<dbReference type="KEGG" id="btab:109038559"/>
<dbReference type="SUPFAM" id="SSF54928">
    <property type="entry name" value="RNA-binding domain, RBD"/>
    <property type="match status" value="1"/>
</dbReference>
<keyword evidence="14" id="KW-0539">Nucleus</keyword>
<dbReference type="PROSITE" id="PS51471">
    <property type="entry name" value="FE2OG_OXY"/>
    <property type="match status" value="1"/>
</dbReference>
<dbReference type="PANTHER" id="PTHR13069">
    <property type="entry name" value="ALKYLATED DNA REPAIR PROTEIN ALKB HOMOLOG 8"/>
    <property type="match status" value="1"/>
</dbReference>
<dbReference type="Gene3D" id="2.60.120.590">
    <property type="entry name" value="Alpha-ketoglutarate-dependent dioxygenase AlkB-like"/>
    <property type="match status" value="1"/>
</dbReference>
<dbReference type="Pfam" id="PF08241">
    <property type="entry name" value="Methyltransf_11"/>
    <property type="match status" value="1"/>
</dbReference>
<evidence type="ECO:0000256" key="20">
    <source>
        <dbReference type="PROSITE-ProRule" id="PRU00176"/>
    </source>
</evidence>
<dbReference type="Pfam" id="PF00076">
    <property type="entry name" value="RRM_1"/>
    <property type="match status" value="1"/>
</dbReference>
<evidence type="ECO:0000256" key="10">
    <source>
        <dbReference type="ARBA" id="ARBA00022723"/>
    </source>
</evidence>
<evidence type="ECO:0000313" key="23">
    <source>
        <dbReference type="EMBL" id="CAH0385937.1"/>
    </source>
</evidence>
<evidence type="ECO:0000259" key="22">
    <source>
        <dbReference type="PROSITE" id="PS51471"/>
    </source>
</evidence>
<feature type="domain" description="Fe2OG dioxygenase" evidence="22">
    <location>
        <begin position="214"/>
        <end position="320"/>
    </location>
</feature>
<dbReference type="GO" id="GO:0106335">
    <property type="term" value="F:tRNA (5-carboxymethyluridine(34)-5-O)-methyltransferase activity"/>
    <property type="evidence" value="ECO:0007669"/>
    <property type="project" value="UniProtKB-EC"/>
</dbReference>
<organism evidence="23 24">
    <name type="scientific">Bemisia tabaci</name>
    <name type="common">Sweetpotato whitefly</name>
    <name type="synonym">Aleurodes tabaci</name>
    <dbReference type="NCBI Taxonomy" id="7038"/>
    <lineage>
        <taxon>Eukaryota</taxon>
        <taxon>Metazoa</taxon>
        <taxon>Ecdysozoa</taxon>
        <taxon>Arthropoda</taxon>
        <taxon>Hexapoda</taxon>
        <taxon>Insecta</taxon>
        <taxon>Pterygota</taxon>
        <taxon>Neoptera</taxon>
        <taxon>Paraneoptera</taxon>
        <taxon>Hemiptera</taxon>
        <taxon>Sternorrhyncha</taxon>
        <taxon>Aleyrodoidea</taxon>
        <taxon>Aleyrodidae</taxon>
        <taxon>Aleyrodinae</taxon>
        <taxon>Bemisia</taxon>
    </lineage>
</organism>
<evidence type="ECO:0000256" key="18">
    <source>
        <dbReference type="ARBA" id="ARBA00049786"/>
    </source>
</evidence>
<keyword evidence="6" id="KW-0963">Cytoplasm</keyword>
<evidence type="ECO:0000256" key="5">
    <source>
        <dbReference type="ARBA" id="ARBA00012808"/>
    </source>
</evidence>
<keyword evidence="7" id="KW-0489">Methyltransferase</keyword>
<comment type="function">
    <text evidence="17">Catalyzes the methylation of 5-carboxymethyl uridine to 5-methylcarboxymethyl uridine at the wobble position of the anticodon loop in tRNA via its methyltransferase domain. Catalyzes the last step in the formation of 5-methylcarboxymethyl uridine at the wobble position of the anticodon loop in target tRNA. Has a preference for tRNA(Arg) and tRNA(Glu), and does not bind tRNA(Lys). Binds tRNA and catalyzes the iron and alpha-ketoglutarate dependent hydroxylation of 5-methylcarboxymethyl uridine at the wobble position of the anticodon loop in tRNA via its dioxygenase domain, giving rise to 5-(S)-methoxycarbonylhydroxymethyluridine; has a preference for tRNA(Gly). Required for normal survival after DNA damage. May inhibit apoptosis and promote cell survival and angiogenesis.</text>
</comment>
<dbReference type="InterPro" id="IPR034256">
    <property type="entry name" value="ALKBH8_RRM"/>
</dbReference>
<accession>A0A9P0F2W7</accession>
<evidence type="ECO:0000256" key="9">
    <source>
        <dbReference type="ARBA" id="ARBA00022691"/>
    </source>
</evidence>
<evidence type="ECO:0000256" key="4">
    <source>
        <dbReference type="ARBA" id="ARBA00007879"/>
    </source>
</evidence>
<dbReference type="PANTHER" id="PTHR13069:SF21">
    <property type="entry name" value="ALKYLATED DNA REPAIR PROTEIN ALKB HOMOLOG 8"/>
    <property type="match status" value="1"/>
</dbReference>
<evidence type="ECO:0000256" key="16">
    <source>
        <dbReference type="ARBA" id="ARBA00034996"/>
    </source>
</evidence>
<evidence type="ECO:0000256" key="8">
    <source>
        <dbReference type="ARBA" id="ARBA00022679"/>
    </source>
</evidence>
<dbReference type="GO" id="GO:0000049">
    <property type="term" value="F:tRNA binding"/>
    <property type="evidence" value="ECO:0007669"/>
    <property type="project" value="TreeGrafter"/>
</dbReference>
<proteinExistence type="inferred from homology"/>
<evidence type="ECO:0000256" key="14">
    <source>
        <dbReference type="ARBA" id="ARBA00023242"/>
    </source>
</evidence>
<keyword evidence="10" id="KW-0479">Metal-binding</keyword>
<dbReference type="GO" id="GO:0005737">
    <property type="term" value="C:cytoplasm"/>
    <property type="evidence" value="ECO:0007669"/>
    <property type="project" value="UniProtKB-SubCell"/>
</dbReference>
<dbReference type="GO" id="GO:0030488">
    <property type="term" value="P:tRNA methylation"/>
    <property type="evidence" value="ECO:0007669"/>
    <property type="project" value="TreeGrafter"/>
</dbReference>
<sequence>MEDLPLLYLDLKLKTKRKLRKYQHLLTKETDAVVTIESENLMICNAGLVSGNQREELVQFFSSFGAIEEVSMSPGKSYSFIKFKRTHDAIKAFKEVNGQKGLPSMDSCLYLLFVNKVPPLSVYEDVLPPGLLLLENFINEHEEEMLLNCVIWSSVDSDQEKCLKHRQVKHFGYEFRYSDNNVNKDAPLMESIPQECGFLFERLSKSRPELSLWMPDQLTVNKYEPGQGIPPHIDTHSAFNDPILSLSLNASIVMEWRNSERQHFSVLLPRRSLLIMSSESRYAWTHGITPRKTDILKNHEGNLTVCAREVRVSFTFRQLRREGPCMCQWPKFCDSQTPKTETQVDRLTEDCASKLEKIYVHQVYNEIASHFSDTRHKPWPNVLSFVMSLKPGDILLDVGCGNGKYFGHNKYIVEIGCDRSSNLMEVCTTRGFQVFQCDCLVLPLRSCTVNACISIAVIHHLSTQERRKAAINEIIRVLKPGGKALIYVWAKNQNKEEMSSYLKQDRKNRRKSAETSVNHTKFISLDESNYPKTAPDDQIRSFGVTLPVHSNRTNFQHNNLLVPWILKHGDSKNVEEAPTFLRFYHVFEEDELVQLCISIENCSVERSFYDQGNWCVILVKS</sequence>
<dbReference type="Gene3D" id="3.40.50.150">
    <property type="entry name" value="Vaccinia Virus protein VP39"/>
    <property type="match status" value="1"/>
</dbReference>
<dbReference type="Proteomes" id="UP001152759">
    <property type="component" value="Chromosome 3"/>
</dbReference>
<feature type="domain" description="RRM" evidence="21">
    <location>
        <begin position="39"/>
        <end position="100"/>
    </location>
</feature>
<comment type="similarity">
    <text evidence="4">Belongs to the alkB family.</text>
</comment>
<evidence type="ECO:0000256" key="15">
    <source>
        <dbReference type="ARBA" id="ARBA00023268"/>
    </source>
</evidence>
<comment type="cofactor">
    <cofactor evidence="1">
        <name>Fe(2+)</name>
        <dbReference type="ChEBI" id="CHEBI:29033"/>
    </cofactor>
</comment>
<evidence type="ECO:0000259" key="21">
    <source>
        <dbReference type="PROSITE" id="PS50102"/>
    </source>
</evidence>
<dbReference type="EC" id="2.1.1.229" evidence="5"/>
<evidence type="ECO:0000256" key="3">
    <source>
        <dbReference type="ARBA" id="ARBA00004496"/>
    </source>
</evidence>
<evidence type="ECO:0000313" key="24">
    <source>
        <dbReference type="Proteomes" id="UP001152759"/>
    </source>
</evidence>
<dbReference type="CDD" id="cd12431">
    <property type="entry name" value="RRM_ALKBH8"/>
    <property type="match status" value="1"/>
</dbReference>
<gene>
    <name evidence="23" type="ORF">BEMITA_LOCUS5112</name>
</gene>
<name>A0A9P0F2W7_BEMTA</name>
<evidence type="ECO:0000256" key="19">
    <source>
        <dbReference type="ARBA" id="ARBA00049802"/>
    </source>
</evidence>
<dbReference type="SUPFAM" id="SSF53335">
    <property type="entry name" value="S-adenosyl-L-methionine-dependent methyltransferases"/>
    <property type="match status" value="1"/>
</dbReference>
<dbReference type="InterPro" id="IPR005123">
    <property type="entry name" value="Oxoglu/Fe-dep_dioxygenase_dom"/>
</dbReference>
<dbReference type="Pfam" id="PF13532">
    <property type="entry name" value="2OG-FeII_Oxy_2"/>
    <property type="match status" value="1"/>
</dbReference>
<evidence type="ECO:0000256" key="11">
    <source>
        <dbReference type="ARBA" id="ARBA00022833"/>
    </source>
</evidence>
<evidence type="ECO:0000256" key="17">
    <source>
        <dbReference type="ARBA" id="ARBA00045506"/>
    </source>
</evidence>
<evidence type="ECO:0000256" key="13">
    <source>
        <dbReference type="ARBA" id="ARBA00023004"/>
    </source>
</evidence>
<dbReference type="PROSITE" id="PS50102">
    <property type="entry name" value="RRM"/>
    <property type="match status" value="1"/>
</dbReference>
<dbReference type="InterPro" id="IPR013216">
    <property type="entry name" value="Methyltransf_11"/>
</dbReference>
<evidence type="ECO:0000256" key="7">
    <source>
        <dbReference type="ARBA" id="ARBA00022603"/>
    </source>
</evidence>
<dbReference type="InterPro" id="IPR029063">
    <property type="entry name" value="SAM-dependent_MTases_sf"/>
</dbReference>
<dbReference type="SUPFAM" id="SSF51197">
    <property type="entry name" value="Clavaminate synthase-like"/>
    <property type="match status" value="1"/>
</dbReference>
<evidence type="ECO:0000256" key="2">
    <source>
        <dbReference type="ARBA" id="ARBA00004123"/>
    </source>
</evidence>
<keyword evidence="24" id="KW-1185">Reference proteome</keyword>
<keyword evidence="8" id="KW-0808">Transferase</keyword>
<dbReference type="GO" id="GO:0046872">
    <property type="term" value="F:metal ion binding"/>
    <property type="evidence" value="ECO:0007669"/>
    <property type="project" value="UniProtKB-KW"/>
</dbReference>
<comment type="catalytic activity">
    <reaction evidence="16">
        <text>5-(carboxymethyl)uridine(34) in tRNA + S-adenosyl-L-methionine = 5-(2-methoxy-2-oxoethyl)uridine(34) in tRNA + S-adenosyl-L-homocysteine</text>
        <dbReference type="Rhea" id="RHEA:43208"/>
        <dbReference type="Rhea" id="RHEA-COMP:10407"/>
        <dbReference type="Rhea" id="RHEA-COMP:10408"/>
        <dbReference type="ChEBI" id="CHEBI:57856"/>
        <dbReference type="ChEBI" id="CHEBI:59789"/>
        <dbReference type="ChEBI" id="CHEBI:74851"/>
        <dbReference type="ChEBI" id="CHEBI:74882"/>
        <dbReference type="EC" id="2.1.1.229"/>
    </reaction>
</comment>
<dbReference type="InterPro" id="IPR027450">
    <property type="entry name" value="AlkB-like"/>
</dbReference>
<dbReference type="GO" id="GO:0005634">
    <property type="term" value="C:nucleus"/>
    <property type="evidence" value="ECO:0007669"/>
    <property type="project" value="UniProtKB-SubCell"/>
</dbReference>
<reference evidence="23" key="1">
    <citation type="submission" date="2021-12" db="EMBL/GenBank/DDBJ databases">
        <authorList>
            <person name="King R."/>
        </authorList>
    </citation>
    <scope>NUCLEOTIDE SEQUENCE</scope>
</reference>
<keyword evidence="13" id="KW-0408">Iron</keyword>
<keyword evidence="9" id="KW-0949">S-adenosyl-L-methionine</keyword>
<dbReference type="AlphaFoldDB" id="A0A9P0F2W7"/>